<protein>
    <submittedName>
        <fullName evidence="2">Uncharacterized protein</fullName>
    </submittedName>
</protein>
<proteinExistence type="predicted"/>
<organism evidence="2">
    <name type="scientific">Human herpesvirus 2</name>
    <name type="common">HHV-2</name>
    <name type="synonym">Human herpes simplex virus 2</name>
    <dbReference type="NCBI Taxonomy" id="10310"/>
    <lineage>
        <taxon>Viruses</taxon>
        <taxon>Duplodnaviria</taxon>
        <taxon>Heunggongvirae</taxon>
        <taxon>Peploviricota</taxon>
        <taxon>Herviviricetes</taxon>
        <taxon>Herpesvirales</taxon>
        <taxon>Orthoherpesviridae</taxon>
        <taxon>Alphaherpesvirinae</taxon>
        <taxon>Simplexvirus</taxon>
        <taxon>Simplexvirus humanalpha2</taxon>
    </lineage>
</organism>
<reference evidence="2" key="1">
    <citation type="submission" date="2018-08" db="EMBL/GenBank/DDBJ databases">
        <title>HSV2 whole genome sequences from clinical isolates.</title>
        <authorList>
            <person name="Roychoudhury P."/>
            <person name="Greninger A.L."/>
            <person name="Jerome K.R."/>
            <person name="Johnston C."/>
            <person name="Wald A."/>
            <person name="Xie H."/>
        </authorList>
    </citation>
    <scope>NUCLEOTIDE SEQUENCE</scope>
    <source>
        <strain evidence="2">2003-24998</strain>
    </source>
</reference>
<accession>A0A481TD20</accession>
<feature type="compositionally biased region" description="Basic residues" evidence="1">
    <location>
        <begin position="23"/>
        <end position="45"/>
    </location>
</feature>
<organismHost>
    <name type="scientific">Homo sapiens</name>
    <name type="common">Human</name>
    <dbReference type="NCBI Taxonomy" id="9606"/>
</organismHost>
<dbReference type="EMBL" id="MH790583">
    <property type="protein sequence ID" value="QBH78395.1"/>
    <property type="molecule type" value="Genomic_DNA"/>
</dbReference>
<evidence type="ECO:0000256" key="1">
    <source>
        <dbReference type="SAM" id="MobiDB-lite"/>
    </source>
</evidence>
<evidence type="ECO:0000313" key="2">
    <source>
        <dbReference type="EMBL" id="QBH78395.1"/>
    </source>
</evidence>
<name>A0A481TD20_HHV2</name>
<feature type="region of interest" description="Disordered" evidence="1">
    <location>
        <begin position="17"/>
        <end position="58"/>
    </location>
</feature>
<sequence>MPSFTCARPRRAPRWCSLSSRAAARRARRGRTTRRASRWSSRRTSPRTNSRPPCTTKT</sequence>